<evidence type="ECO:0000256" key="8">
    <source>
        <dbReference type="ARBA" id="ARBA00022989"/>
    </source>
</evidence>
<gene>
    <name evidence="14" type="ORF">MNB_SV-15-592</name>
</gene>
<feature type="coiled-coil region" evidence="12">
    <location>
        <begin position="57"/>
        <end position="116"/>
    </location>
</feature>
<keyword evidence="10 13" id="KW-0472">Membrane</keyword>
<keyword evidence="6 13" id="KW-0812">Transmembrane</keyword>
<dbReference type="CDD" id="cd06503">
    <property type="entry name" value="ATP-synt_Fo_b"/>
    <property type="match status" value="1"/>
</dbReference>
<evidence type="ECO:0000256" key="12">
    <source>
        <dbReference type="SAM" id="Coils"/>
    </source>
</evidence>
<keyword evidence="8 13" id="KW-1133">Transmembrane helix</keyword>
<dbReference type="AlphaFoldDB" id="A0A1W1EJ85"/>
<accession>A0A1W1EJ85</accession>
<dbReference type="GO" id="GO:0016787">
    <property type="term" value="F:hydrolase activity"/>
    <property type="evidence" value="ECO:0007669"/>
    <property type="project" value="UniProtKB-KW"/>
</dbReference>
<keyword evidence="9" id="KW-0406">Ion transport</keyword>
<protein>
    <submittedName>
        <fullName evidence="14">ATP synthase F0 sector subunit b</fullName>
        <ecNumber evidence="14">3.6.3.14</ecNumber>
    </submittedName>
</protein>
<dbReference type="GO" id="GO:0015986">
    <property type="term" value="P:proton motive force-driven ATP synthesis"/>
    <property type="evidence" value="ECO:0007669"/>
    <property type="project" value="InterPro"/>
</dbReference>
<dbReference type="HAMAP" id="MF_01398">
    <property type="entry name" value="ATP_synth_b_bprime"/>
    <property type="match status" value="1"/>
</dbReference>
<evidence type="ECO:0000256" key="9">
    <source>
        <dbReference type="ARBA" id="ARBA00023065"/>
    </source>
</evidence>
<evidence type="ECO:0000256" key="5">
    <source>
        <dbReference type="ARBA" id="ARBA00022547"/>
    </source>
</evidence>
<keyword evidence="7" id="KW-0375">Hydrogen ion transport</keyword>
<dbReference type="Pfam" id="PF00430">
    <property type="entry name" value="ATP-synt_B"/>
    <property type="match status" value="1"/>
</dbReference>
<name>A0A1W1EJ85_9ZZZZ</name>
<dbReference type="GO" id="GO:0012505">
    <property type="term" value="C:endomembrane system"/>
    <property type="evidence" value="ECO:0007669"/>
    <property type="project" value="UniProtKB-SubCell"/>
</dbReference>
<evidence type="ECO:0000256" key="10">
    <source>
        <dbReference type="ARBA" id="ARBA00023136"/>
    </source>
</evidence>
<comment type="similarity">
    <text evidence="3">Belongs to the ATPase B chain family.</text>
</comment>
<dbReference type="PANTHER" id="PTHR33445">
    <property type="entry name" value="ATP SYNTHASE SUBUNIT B', CHLOROPLASTIC"/>
    <property type="match status" value="1"/>
</dbReference>
<keyword evidence="5" id="KW-0138">CF(0)</keyword>
<dbReference type="GO" id="GO:0045259">
    <property type="term" value="C:proton-transporting ATP synthase complex"/>
    <property type="evidence" value="ECO:0007669"/>
    <property type="project" value="UniProtKB-KW"/>
</dbReference>
<dbReference type="GO" id="GO:0046961">
    <property type="term" value="F:proton-transporting ATPase activity, rotational mechanism"/>
    <property type="evidence" value="ECO:0007669"/>
    <property type="project" value="TreeGrafter"/>
</dbReference>
<evidence type="ECO:0000256" key="4">
    <source>
        <dbReference type="ARBA" id="ARBA00022448"/>
    </source>
</evidence>
<dbReference type="PANTHER" id="PTHR33445:SF1">
    <property type="entry name" value="ATP SYNTHASE SUBUNIT B"/>
    <property type="match status" value="1"/>
</dbReference>
<sequence length="170" mass="19783">MKFMYLAILALPTIIFASDITITHSDFFYRVFNFSIFVGLLYYLISNPIKEFFIARRDGIENQLTEIERRLEETKKAKEDALARVEDSKEKSKEIIETAKKEAKLLADKIAQNNQKDLDILDKNYTEKCDNELRRMNRDIIDEVLNDSINNEDISLSTPKVVELVNKKVA</sequence>
<evidence type="ECO:0000256" key="6">
    <source>
        <dbReference type="ARBA" id="ARBA00022692"/>
    </source>
</evidence>
<dbReference type="EMBL" id="FRYL01000021">
    <property type="protein sequence ID" value="SHO80941.1"/>
    <property type="molecule type" value="Genomic_DNA"/>
</dbReference>
<organism evidence="14">
    <name type="scientific">hydrothermal vent metagenome</name>
    <dbReference type="NCBI Taxonomy" id="652676"/>
    <lineage>
        <taxon>unclassified sequences</taxon>
        <taxon>metagenomes</taxon>
        <taxon>ecological metagenomes</taxon>
    </lineage>
</organism>
<evidence type="ECO:0000256" key="11">
    <source>
        <dbReference type="ARBA" id="ARBA00025198"/>
    </source>
</evidence>
<evidence type="ECO:0000256" key="7">
    <source>
        <dbReference type="ARBA" id="ARBA00022781"/>
    </source>
</evidence>
<dbReference type="EC" id="3.6.3.14" evidence="14"/>
<evidence type="ECO:0000256" key="13">
    <source>
        <dbReference type="SAM" id="Phobius"/>
    </source>
</evidence>
<comment type="function">
    <text evidence="11">F(1)F(0) ATP synthase produces ATP from ADP in the presence of a proton or sodium gradient. F-type ATPases consist of two structural domains, F(1) containing the extramembraneous catalytic core and F(0) containing the membrane proton channel, linked together by a central stalk and a peripheral stalk. During catalysis, ATP synthesis in the catalytic domain of F(1) is coupled via a rotary mechanism of the central stalk subunits to proton translocation.</text>
</comment>
<keyword evidence="4" id="KW-0813">Transport</keyword>
<comment type="subcellular location">
    <subcellularLocation>
        <location evidence="2">Endomembrane system</location>
    </subcellularLocation>
    <subcellularLocation>
        <location evidence="1">Membrane</location>
        <topology evidence="1">Single-pass membrane protein</topology>
    </subcellularLocation>
</comment>
<dbReference type="InterPro" id="IPR050059">
    <property type="entry name" value="ATP_synthase_B_chain"/>
</dbReference>
<keyword evidence="12" id="KW-0175">Coiled coil</keyword>
<evidence type="ECO:0000256" key="3">
    <source>
        <dbReference type="ARBA" id="ARBA00005513"/>
    </source>
</evidence>
<evidence type="ECO:0000256" key="2">
    <source>
        <dbReference type="ARBA" id="ARBA00004308"/>
    </source>
</evidence>
<evidence type="ECO:0000313" key="14">
    <source>
        <dbReference type="EMBL" id="SHO80941.1"/>
    </source>
</evidence>
<feature type="transmembrane region" description="Helical" evidence="13">
    <location>
        <begin position="27"/>
        <end position="45"/>
    </location>
</feature>
<keyword evidence="14" id="KW-0378">Hydrolase</keyword>
<dbReference type="InterPro" id="IPR002146">
    <property type="entry name" value="ATP_synth_b/b'su_bac/chlpt"/>
</dbReference>
<proteinExistence type="inferred from homology"/>
<reference evidence="14" key="1">
    <citation type="submission" date="2016-10" db="EMBL/GenBank/DDBJ databases">
        <authorList>
            <person name="de Groot N.N."/>
        </authorList>
    </citation>
    <scope>NUCLEOTIDE SEQUENCE</scope>
</reference>
<evidence type="ECO:0000256" key="1">
    <source>
        <dbReference type="ARBA" id="ARBA00004167"/>
    </source>
</evidence>